<sequence>MEDHELPSIAQKAIEHVLRYHDSCHTGLTDSHKDIIKQRIEALLPLKSLAADPDVANIEIVSDAAMSFLDVYNLENMQNPLNQKWLYIGVQALASIDLKPAVVRGEVRRLPAASVETEIRTNKLGSDHRDMSQSDETEAQTDHGPNDIDYEPPAASASNGDDKPQNEQAPTGDNETHSVKTTRSRKRRSSGPSVANGKDPWGDEEIMKLIKWKAQGMTHKEAGARLGRTEPACAIRHSIVMKQDRWIEFARAYREKRAAGEISDTEGEIEIGEKDEQVRENVDMNEAEGQGDAGLNKETEETKKDDDKKGSEMDETEVVKE</sequence>
<name>A0ABR4EWZ0_9PEZI</name>
<evidence type="ECO:0000256" key="1">
    <source>
        <dbReference type="SAM" id="MobiDB-lite"/>
    </source>
</evidence>
<keyword evidence="3" id="KW-1185">Reference proteome</keyword>
<proteinExistence type="predicted"/>
<feature type="region of interest" description="Disordered" evidence="1">
    <location>
        <begin position="118"/>
        <end position="202"/>
    </location>
</feature>
<comment type="caution">
    <text evidence="2">The sequence shown here is derived from an EMBL/GenBank/DDBJ whole genome shotgun (WGS) entry which is preliminary data.</text>
</comment>
<feature type="compositionally biased region" description="Basic and acidic residues" evidence="1">
    <location>
        <begin position="295"/>
        <end position="321"/>
    </location>
</feature>
<evidence type="ECO:0000313" key="3">
    <source>
        <dbReference type="Proteomes" id="UP001600888"/>
    </source>
</evidence>
<dbReference type="Proteomes" id="UP001600888">
    <property type="component" value="Unassembled WGS sequence"/>
</dbReference>
<organism evidence="2 3">
    <name type="scientific">Diaporthe vaccinii</name>
    <dbReference type="NCBI Taxonomy" id="105482"/>
    <lineage>
        <taxon>Eukaryota</taxon>
        <taxon>Fungi</taxon>
        <taxon>Dikarya</taxon>
        <taxon>Ascomycota</taxon>
        <taxon>Pezizomycotina</taxon>
        <taxon>Sordariomycetes</taxon>
        <taxon>Sordariomycetidae</taxon>
        <taxon>Diaporthales</taxon>
        <taxon>Diaporthaceae</taxon>
        <taxon>Diaporthe</taxon>
        <taxon>Diaporthe eres species complex</taxon>
    </lineage>
</organism>
<gene>
    <name evidence="2" type="ORF">FJTKL_06443</name>
</gene>
<dbReference type="EMBL" id="JBAWTH010000022">
    <property type="protein sequence ID" value="KAL2286932.1"/>
    <property type="molecule type" value="Genomic_DNA"/>
</dbReference>
<accession>A0ABR4EWZ0</accession>
<feature type="compositionally biased region" description="Basic residues" evidence="1">
    <location>
        <begin position="180"/>
        <end position="189"/>
    </location>
</feature>
<reference evidence="2 3" key="1">
    <citation type="submission" date="2024-03" db="EMBL/GenBank/DDBJ databases">
        <title>A high-quality draft genome sequence of Diaporthe vaccinii, a causative agent of upright dieback and viscid rot disease in cranberry plants.</title>
        <authorList>
            <person name="Sarrasin M."/>
            <person name="Lang B.F."/>
            <person name="Burger G."/>
        </authorList>
    </citation>
    <scope>NUCLEOTIDE SEQUENCE [LARGE SCALE GENOMIC DNA]</scope>
    <source>
        <strain evidence="2 3">IS7</strain>
    </source>
</reference>
<feature type="compositionally biased region" description="Basic and acidic residues" evidence="1">
    <location>
        <begin position="118"/>
        <end position="132"/>
    </location>
</feature>
<evidence type="ECO:0000313" key="2">
    <source>
        <dbReference type="EMBL" id="KAL2286932.1"/>
    </source>
</evidence>
<protein>
    <recommendedName>
        <fullName evidence="4">Myb-like domain-containing protein</fullName>
    </recommendedName>
</protein>
<feature type="compositionally biased region" description="Basic and acidic residues" evidence="1">
    <location>
        <begin position="271"/>
        <end position="282"/>
    </location>
</feature>
<evidence type="ECO:0008006" key="4">
    <source>
        <dbReference type="Google" id="ProtNLM"/>
    </source>
</evidence>
<feature type="region of interest" description="Disordered" evidence="1">
    <location>
        <begin position="260"/>
        <end position="321"/>
    </location>
</feature>